<reference evidence="2" key="1">
    <citation type="journal article" date="2018" name="Sci. Rep.">
        <title>Lignite coal burning seam in the remote Altai Mountains harbors a hydrogen-driven thermophilic microbial community.</title>
        <authorList>
            <person name="Kadnikov V.V."/>
            <person name="Mardanov A.V."/>
            <person name="Ivasenko D.A."/>
            <person name="Antsiferov D.V."/>
            <person name="Beletsky A.V."/>
            <person name="Karnachuk O.V."/>
            <person name="Ravin N.V."/>
        </authorList>
    </citation>
    <scope>NUCLEOTIDE SEQUENCE [LARGE SCALE GENOMIC DNA]</scope>
</reference>
<dbReference type="EMBL" id="PEBX01000117">
    <property type="protein sequence ID" value="PTQ55424.1"/>
    <property type="molecule type" value="Genomic_DNA"/>
</dbReference>
<accession>A0A2R6XYB5</accession>
<evidence type="ECO:0000313" key="1">
    <source>
        <dbReference type="EMBL" id="PTQ55424.1"/>
    </source>
</evidence>
<comment type="caution">
    <text evidence="1">The sequence shown here is derived from an EMBL/GenBank/DDBJ whole genome shotgun (WGS) entry which is preliminary data.</text>
</comment>
<evidence type="ECO:0000313" key="2">
    <source>
        <dbReference type="Proteomes" id="UP000244338"/>
    </source>
</evidence>
<dbReference type="Proteomes" id="UP000244338">
    <property type="component" value="Unassembled WGS sequence"/>
</dbReference>
<proteinExistence type="predicted"/>
<gene>
    <name evidence="1" type="ORF">BSOLF_2120</name>
</gene>
<organism evidence="1 2">
    <name type="scientific">Candidatus Carbonibacillus altaicus</name>
    <dbReference type="NCBI Taxonomy" id="2163959"/>
    <lineage>
        <taxon>Bacteria</taxon>
        <taxon>Bacillati</taxon>
        <taxon>Bacillota</taxon>
        <taxon>Bacilli</taxon>
        <taxon>Bacillales</taxon>
        <taxon>Candidatus Carbonibacillus</taxon>
    </lineage>
</organism>
<dbReference type="AlphaFoldDB" id="A0A2R6XYB5"/>
<protein>
    <submittedName>
        <fullName evidence="1">Uncharacterized protein</fullName>
    </submittedName>
</protein>
<sequence>MILSAHTTDIAIYTNRNTIFLLFFESPCAYKKGAARGTEADHRYTHRYLSNEALF</sequence>
<name>A0A2R6XYB5_9BACL</name>